<protein>
    <submittedName>
        <fullName evidence="2">Methyltransferase</fullName>
    </submittedName>
</protein>
<keyword evidence="2" id="KW-0489">Methyltransferase</keyword>
<sequence length="261" mass="29219">MLALVFTSIAPAMAATEKTVQQQLQENINGSWRTEKNRARDAYRHPLQTLTFFGVKPDAHIVELFPSGSAWYTEILAPFVRDKGKLTIINVKGNPEDSGQKEKFAADPTRYGKINILEVAPPNFSFGEPNSADFFLTFRNVHNFAMKDAQAQFFAEAYKVLKPGGILGIEDHRAAPGKSFEEVKNSGYQPEAFVIAEAERAGFRLEARSEINSNPKDTKDYPKGVWSLPPSLEADEKDKAKYIAIGESDRFTLRFVKPKTK</sequence>
<evidence type="ECO:0000313" key="3">
    <source>
        <dbReference type="Proteomes" id="UP000619761"/>
    </source>
</evidence>
<dbReference type="InterPro" id="IPR016980">
    <property type="entry name" value="S-AdoMet-dep_MeTrfase_Alr7345"/>
</dbReference>
<dbReference type="Pfam" id="PF08241">
    <property type="entry name" value="Methyltransf_11"/>
    <property type="match status" value="1"/>
</dbReference>
<organism evidence="2 3">
    <name type="scientific">Cellvibrio zantedeschiae</name>
    <dbReference type="NCBI Taxonomy" id="1237077"/>
    <lineage>
        <taxon>Bacteria</taxon>
        <taxon>Pseudomonadati</taxon>
        <taxon>Pseudomonadota</taxon>
        <taxon>Gammaproteobacteria</taxon>
        <taxon>Cellvibrionales</taxon>
        <taxon>Cellvibrionaceae</taxon>
        <taxon>Cellvibrio</taxon>
    </lineage>
</organism>
<dbReference type="GO" id="GO:0032259">
    <property type="term" value="P:methylation"/>
    <property type="evidence" value="ECO:0007669"/>
    <property type="project" value="UniProtKB-KW"/>
</dbReference>
<dbReference type="SUPFAM" id="SSF53335">
    <property type="entry name" value="S-adenosyl-L-methionine-dependent methyltransferases"/>
    <property type="match status" value="1"/>
</dbReference>
<dbReference type="Proteomes" id="UP000619761">
    <property type="component" value="Unassembled WGS sequence"/>
</dbReference>
<dbReference type="InterPro" id="IPR013216">
    <property type="entry name" value="Methyltransf_11"/>
</dbReference>
<keyword evidence="2" id="KW-0808">Transferase</keyword>
<reference evidence="3" key="1">
    <citation type="journal article" date="2019" name="Int. J. Syst. Evol. Microbiol.">
        <title>The Global Catalogue of Microorganisms (GCM) 10K type strain sequencing project: providing services to taxonomists for standard genome sequencing and annotation.</title>
        <authorList>
            <consortium name="The Broad Institute Genomics Platform"/>
            <consortium name="The Broad Institute Genome Sequencing Center for Infectious Disease"/>
            <person name="Wu L."/>
            <person name="Ma J."/>
        </authorList>
    </citation>
    <scope>NUCLEOTIDE SEQUENCE [LARGE SCALE GENOMIC DNA]</scope>
    <source>
        <strain evidence="3">KCTC 32239</strain>
    </source>
</reference>
<feature type="domain" description="Methyltransferase type 11" evidence="1">
    <location>
        <begin position="69"/>
        <end position="167"/>
    </location>
</feature>
<comment type="caution">
    <text evidence="2">The sequence shown here is derived from an EMBL/GenBank/DDBJ whole genome shotgun (WGS) entry which is preliminary data.</text>
</comment>
<gene>
    <name evidence="2" type="ORF">GCM10011613_12380</name>
</gene>
<dbReference type="InterPro" id="IPR029063">
    <property type="entry name" value="SAM-dependent_MTases_sf"/>
</dbReference>
<keyword evidence="3" id="KW-1185">Reference proteome</keyword>
<dbReference type="PIRSF" id="PIRSF031679">
    <property type="entry name" value="Mtase_Alr7345_prd"/>
    <property type="match status" value="1"/>
</dbReference>
<dbReference type="EMBL" id="BMYZ01000001">
    <property type="protein sequence ID" value="GGY69562.1"/>
    <property type="molecule type" value="Genomic_DNA"/>
</dbReference>
<proteinExistence type="predicted"/>
<name>A0ABQ3AXK6_9GAMM</name>
<evidence type="ECO:0000313" key="2">
    <source>
        <dbReference type="EMBL" id="GGY69562.1"/>
    </source>
</evidence>
<dbReference type="GO" id="GO:0008168">
    <property type="term" value="F:methyltransferase activity"/>
    <property type="evidence" value="ECO:0007669"/>
    <property type="project" value="UniProtKB-KW"/>
</dbReference>
<evidence type="ECO:0000259" key="1">
    <source>
        <dbReference type="Pfam" id="PF08241"/>
    </source>
</evidence>
<dbReference type="Gene3D" id="3.40.50.150">
    <property type="entry name" value="Vaccinia Virus protein VP39"/>
    <property type="match status" value="1"/>
</dbReference>
<accession>A0ABQ3AXK6</accession>